<evidence type="ECO:0000256" key="9">
    <source>
        <dbReference type="ARBA" id="ARBA00040743"/>
    </source>
</evidence>
<evidence type="ECO:0000256" key="1">
    <source>
        <dbReference type="ARBA" id="ARBA00004382"/>
    </source>
</evidence>
<dbReference type="InterPro" id="IPR000297">
    <property type="entry name" value="PPIase_PpiC"/>
</dbReference>
<evidence type="ECO:0000256" key="12">
    <source>
        <dbReference type="SAM" id="Coils"/>
    </source>
</evidence>
<feature type="coiled-coil region" evidence="12">
    <location>
        <begin position="480"/>
        <end position="512"/>
    </location>
</feature>
<dbReference type="PROSITE" id="PS50198">
    <property type="entry name" value="PPIC_PPIASE_2"/>
    <property type="match status" value="1"/>
</dbReference>
<organism evidence="14 15">
    <name type="scientific">Zobellella aerophila</name>
    <dbReference type="NCBI Taxonomy" id="870480"/>
    <lineage>
        <taxon>Bacteria</taxon>
        <taxon>Pseudomonadati</taxon>
        <taxon>Pseudomonadota</taxon>
        <taxon>Gammaproteobacteria</taxon>
        <taxon>Aeromonadales</taxon>
        <taxon>Aeromonadaceae</taxon>
        <taxon>Zobellella</taxon>
    </lineage>
</organism>
<keyword evidence="4" id="KW-0812">Transmembrane</keyword>
<comment type="subcellular location">
    <subcellularLocation>
        <location evidence="1">Cell inner membrane</location>
        <topology evidence="1">Single-pass type II membrane protein</topology>
        <orientation evidence="1">Periplasmic side</orientation>
    </subcellularLocation>
</comment>
<dbReference type="Proteomes" id="UP001500795">
    <property type="component" value="Unassembled WGS sequence"/>
</dbReference>
<keyword evidence="7" id="KW-0143">Chaperone</keyword>
<evidence type="ECO:0000256" key="2">
    <source>
        <dbReference type="ARBA" id="ARBA00022475"/>
    </source>
</evidence>
<dbReference type="InterPro" id="IPR046357">
    <property type="entry name" value="PPIase_dom_sf"/>
</dbReference>
<proteinExistence type="inferred from homology"/>
<dbReference type="PANTHER" id="PTHR47529:SF1">
    <property type="entry name" value="PERIPLASMIC CHAPERONE PPID"/>
    <property type="match status" value="1"/>
</dbReference>
<keyword evidence="11 14" id="KW-0413">Isomerase</keyword>
<comment type="caution">
    <text evidence="14">The sequence shown here is derived from an EMBL/GenBank/DDBJ whole genome shotgun (WGS) entry which is preliminary data.</text>
</comment>
<dbReference type="PANTHER" id="PTHR47529">
    <property type="entry name" value="PEPTIDYL-PROLYL CIS-TRANS ISOMERASE D"/>
    <property type="match status" value="1"/>
</dbReference>
<keyword evidence="15" id="KW-1185">Reference proteome</keyword>
<evidence type="ECO:0000313" key="15">
    <source>
        <dbReference type="Proteomes" id="UP001500795"/>
    </source>
</evidence>
<dbReference type="EMBL" id="BAABCX010000001">
    <property type="protein sequence ID" value="GAA3533407.1"/>
    <property type="molecule type" value="Genomic_DNA"/>
</dbReference>
<keyword evidence="11" id="KW-0697">Rotamase</keyword>
<evidence type="ECO:0000256" key="3">
    <source>
        <dbReference type="ARBA" id="ARBA00022519"/>
    </source>
</evidence>
<evidence type="ECO:0000256" key="10">
    <source>
        <dbReference type="ARBA" id="ARBA00042775"/>
    </source>
</evidence>
<comment type="similarity">
    <text evidence="8">Belongs to the PpiD chaperone family.</text>
</comment>
<protein>
    <recommendedName>
        <fullName evidence="9">Periplasmic chaperone PpiD</fullName>
    </recommendedName>
    <alternativeName>
        <fullName evidence="10">Periplasmic folding chaperone</fullName>
    </alternativeName>
</protein>
<keyword evidence="5" id="KW-1133">Transmembrane helix</keyword>
<feature type="domain" description="PpiC" evidence="13">
    <location>
        <begin position="268"/>
        <end position="363"/>
    </location>
</feature>
<evidence type="ECO:0000256" key="4">
    <source>
        <dbReference type="ARBA" id="ARBA00022692"/>
    </source>
</evidence>
<evidence type="ECO:0000256" key="6">
    <source>
        <dbReference type="ARBA" id="ARBA00023136"/>
    </source>
</evidence>
<dbReference type="InterPro" id="IPR027304">
    <property type="entry name" value="Trigger_fact/SurA_dom_sf"/>
</dbReference>
<evidence type="ECO:0000259" key="13">
    <source>
        <dbReference type="PROSITE" id="PS50198"/>
    </source>
</evidence>
<reference evidence="15" key="1">
    <citation type="journal article" date="2019" name="Int. J. Syst. Evol. Microbiol.">
        <title>The Global Catalogue of Microorganisms (GCM) 10K type strain sequencing project: providing services to taxonomists for standard genome sequencing and annotation.</title>
        <authorList>
            <consortium name="The Broad Institute Genomics Platform"/>
            <consortium name="The Broad Institute Genome Sequencing Center for Infectious Disease"/>
            <person name="Wu L."/>
            <person name="Ma J."/>
        </authorList>
    </citation>
    <scope>NUCLEOTIDE SEQUENCE [LARGE SCALE GENOMIC DNA]</scope>
    <source>
        <strain evidence="15">JCM 17110</strain>
    </source>
</reference>
<dbReference type="Gene3D" id="1.10.4030.10">
    <property type="entry name" value="Porin chaperone SurA, peptide-binding domain"/>
    <property type="match status" value="1"/>
</dbReference>
<evidence type="ECO:0000256" key="5">
    <source>
        <dbReference type="ARBA" id="ARBA00022989"/>
    </source>
</evidence>
<gene>
    <name evidence="14" type="primary">ppiD</name>
    <name evidence="14" type="ORF">GCM10022394_11070</name>
</gene>
<dbReference type="InterPro" id="IPR052029">
    <property type="entry name" value="PpiD_chaperone"/>
</dbReference>
<evidence type="ECO:0000256" key="8">
    <source>
        <dbReference type="ARBA" id="ARBA00038408"/>
    </source>
</evidence>
<dbReference type="SUPFAM" id="SSF54534">
    <property type="entry name" value="FKBP-like"/>
    <property type="match status" value="1"/>
</dbReference>
<evidence type="ECO:0000313" key="14">
    <source>
        <dbReference type="EMBL" id="GAA3533407.1"/>
    </source>
</evidence>
<dbReference type="SUPFAM" id="SSF109998">
    <property type="entry name" value="Triger factor/SurA peptide-binding domain-like"/>
    <property type="match status" value="1"/>
</dbReference>
<accession>A0ABP6VHW8</accession>
<dbReference type="Pfam" id="PF13616">
    <property type="entry name" value="Rotamase_3"/>
    <property type="match status" value="1"/>
</dbReference>
<dbReference type="Pfam" id="PF13624">
    <property type="entry name" value="SurA_N_3"/>
    <property type="match status" value="1"/>
</dbReference>
<dbReference type="GO" id="GO:0016853">
    <property type="term" value="F:isomerase activity"/>
    <property type="evidence" value="ECO:0007669"/>
    <property type="project" value="UniProtKB-KW"/>
</dbReference>
<keyword evidence="3" id="KW-0997">Cell inner membrane</keyword>
<keyword evidence="6" id="KW-0472">Membrane</keyword>
<evidence type="ECO:0000256" key="7">
    <source>
        <dbReference type="ARBA" id="ARBA00023186"/>
    </source>
</evidence>
<dbReference type="Gene3D" id="3.10.50.40">
    <property type="match status" value="1"/>
</dbReference>
<name>A0ABP6VHW8_9GAMM</name>
<evidence type="ECO:0000256" key="11">
    <source>
        <dbReference type="PROSITE-ProRule" id="PRU00278"/>
    </source>
</evidence>
<keyword evidence="2" id="KW-1003">Cell membrane</keyword>
<keyword evidence="12" id="KW-0175">Coiled coil</keyword>
<sequence length="631" mass="69700">MFFDKLRAGTQGTTSKVVLGLIIVSFALAGVGSYVSRPVPEIAAVVNGDEISLQTLESAYRNERARLENQLGAQFSQLLGDPQYVEQIRGSVLEQLIEQRLIDQKVQELGLRASDEQVRNAIRSLPEFQQDGVFDNERYLQLLARSGLSAEQLRDSVRQDLSRQMLMNTVLGSSFTLEQEASWLDRLSRQQRDGEYVRLPLSAFIEQVDPSEAEIEAYYQQNPGQFQRPEQVKINYLMLDASAFSVDDIDEQEIRDYYQANLASYTQPEQRRVAHIMVNKGAEAADKIKAIAERLQAGESFSELAKTESDDVFSGAKGGELEWMTPGTMDPAFDNAAFALAKVGDVSGIVESEFGLHLISLLDVRPAASKSLDEVGADIARRLAQDKASDAFYAREQRLAELAFEFPDSLDMAAQELGLEIVSTDYFSALDAPAAIKDPRLIQEAFGERLREQGGNSELISLGQNKAAVIHVTDRRPAAVRELAEVREQVRNRVAASQADQLTQEAANALQQSWSAGQQAPLLAQYQVESSTLTAVTRDDSELEPGLLNALFAMATPAAEPSLSIVVLSNGDRVVIRLNKVTTPETASENVEQIRQGQSSLLADREYRSLLQALKAGADIDYRQLPETDNF</sequence>
<dbReference type="RefSeq" id="WP_344955567.1">
    <property type="nucleotide sequence ID" value="NZ_BAABCX010000001.1"/>
</dbReference>